<name>A0A1G4E834_PLAVI</name>
<reference evidence="1 2" key="1">
    <citation type="submission" date="2016-07" db="EMBL/GenBank/DDBJ databases">
        <authorList>
            <consortium name="Pathogen Informatics"/>
        </authorList>
    </citation>
    <scope>NUCLEOTIDE SEQUENCE [LARGE SCALE GENOMIC DNA]</scope>
</reference>
<protein>
    <submittedName>
        <fullName evidence="1">Uncharacterized protein</fullName>
    </submittedName>
</protein>
<accession>A0A1G4E834</accession>
<evidence type="ECO:0000313" key="2">
    <source>
        <dbReference type="Proteomes" id="UP000305196"/>
    </source>
</evidence>
<gene>
    <name evidence="1" type="ORF">PVC01_000086800</name>
</gene>
<proteinExistence type="predicted"/>
<dbReference type="Proteomes" id="UP000305196">
    <property type="component" value="Unassembled WGS sequence"/>
</dbReference>
<sequence length="11" mass="1350">MIKTIWSKFPV</sequence>
<organism evidence="1 2">
    <name type="scientific">Plasmodium vivax</name>
    <name type="common">malaria parasite P. vivax</name>
    <dbReference type="NCBI Taxonomy" id="5855"/>
    <lineage>
        <taxon>Eukaryota</taxon>
        <taxon>Sar</taxon>
        <taxon>Alveolata</taxon>
        <taxon>Apicomplexa</taxon>
        <taxon>Aconoidasida</taxon>
        <taxon>Haemosporida</taxon>
        <taxon>Plasmodiidae</taxon>
        <taxon>Plasmodium</taxon>
        <taxon>Plasmodium (Plasmodium)</taxon>
    </lineage>
</organism>
<dbReference type="EMBL" id="FLYI01000310">
    <property type="protein sequence ID" value="SCA60592.1"/>
    <property type="molecule type" value="Genomic_DNA"/>
</dbReference>
<evidence type="ECO:0000313" key="1">
    <source>
        <dbReference type="EMBL" id="SCA60592.1"/>
    </source>
</evidence>